<feature type="binding site" evidence="8">
    <location>
        <position position="489"/>
    </location>
    <ligand>
        <name>L-aspartate</name>
        <dbReference type="ChEBI" id="CHEBI:29991"/>
    </ligand>
</feature>
<evidence type="ECO:0000256" key="7">
    <source>
        <dbReference type="ARBA" id="ARBA00023146"/>
    </source>
</evidence>
<feature type="binding site" evidence="8">
    <location>
        <position position="174"/>
    </location>
    <ligand>
        <name>L-aspartate</name>
        <dbReference type="ChEBI" id="CHEBI:29991"/>
    </ligand>
</feature>
<comment type="function">
    <text evidence="8">Catalyzes the attachment of L-aspartate to tRNA(Asp) in a two-step reaction: L-aspartate is first activated by ATP to form Asp-AMP and then transferred to the acceptor end of tRNA(Asp).</text>
</comment>
<feature type="binding site" evidence="8">
    <location>
        <begin position="220"/>
        <end position="222"/>
    </location>
    <ligand>
        <name>ATP</name>
        <dbReference type="ChEBI" id="CHEBI:30616"/>
    </ligand>
</feature>
<evidence type="ECO:0000256" key="5">
    <source>
        <dbReference type="ARBA" id="ARBA00022840"/>
    </source>
</evidence>
<dbReference type="SUPFAM" id="SSF55261">
    <property type="entry name" value="GAD domain-like"/>
    <property type="match status" value="1"/>
</dbReference>
<dbReference type="GO" id="GO:0005737">
    <property type="term" value="C:cytoplasm"/>
    <property type="evidence" value="ECO:0007669"/>
    <property type="project" value="UniProtKB-SubCell"/>
</dbReference>
<keyword evidence="3 8" id="KW-0436">Ligase</keyword>
<comment type="caution">
    <text evidence="10">The sequence shown here is derived from an EMBL/GenBank/DDBJ whole genome shotgun (WGS) entry which is preliminary data.</text>
</comment>
<sequence>MERIHCGTLRPADKEKNVKLKGWVQKRRDLGGLIFIDLRDRSGLVQIVFNPDESSEALKTAEDIRSEYVIEVMGKVVIRDENTINPNMSTGEIEVLVHDIQVLNKAKTPPFMIEENSEVAEDIRLKYRYLDLRRREMQETFKLRHQTTQVMRNFLNDEGYLEMETPMLTKSTPEGARDYLVPSRVHEGEFYALPQSPQLFKQMLMMSGFEKYYQIARCFRDEDLRADRQPEFTQVDIETSFMSKEDIMAMTERMMAKVMKEVKGIDISTPFQRMPYDEAMERFGSDKPDTRFGLELITLSEIVKDSGFKVFSGAVASGGKVSGLNVKSQADAFSRKDIDKLTEDVKVYGAKGLAWLKVNEGQLNGPIAKFFSEEEAAQIMSAMNAEEGDLLLFVADKTSVVYDSLGALRLKLGKKLELIDPNTFNFLWVTDWPLFEYDEDEERFFAAHHPFTMPADGDVSQIIDHPQEARAEAYDIVLNGYELGGGSLRIYEKEMQDRMFEALGFSKEEADEQFGFLLEALEYGTPPHGGIALGFDRFIMLLAGRTNLRDTILFPKTASAQDPLTDAPGKVSEAQLDELNLKLKRKKQD</sequence>
<dbReference type="InterPro" id="IPR047090">
    <property type="entry name" value="AspRS_core"/>
</dbReference>
<dbReference type="AlphaFoldDB" id="A0A917AZ24"/>
<keyword evidence="2 8" id="KW-0963">Cytoplasm</keyword>
<evidence type="ECO:0000256" key="1">
    <source>
        <dbReference type="ARBA" id="ARBA00006303"/>
    </source>
</evidence>
<comment type="subunit">
    <text evidence="8">Homodimer.</text>
</comment>
<comment type="similarity">
    <text evidence="1 8">Belongs to the class-II aminoacyl-tRNA synthetase family. Type 1 subfamily.</text>
</comment>
<comment type="caution">
    <text evidence="8">Lacks conserved residue(s) required for the propagation of feature annotation.</text>
</comment>
<dbReference type="Proteomes" id="UP000660110">
    <property type="component" value="Unassembled WGS sequence"/>
</dbReference>
<feature type="binding site" evidence="8">
    <location>
        <position position="448"/>
    </location>
    <ligand>
        <name>L-aspartate</name>
        <dbReference type="ChEBI" id="CHEBI:29991"/>
    </ligand>
</feature>
<dbReference type="InterPro" id="IPR012340">
    <property type="entry name" value="NA-bd_OB-fold"/>
</dbReference>
<dbReference type="InterPro" id="IPR029351">
    <property type="entry name" value="GAD_dom"/>
</dbReference>
<dbReference type="Gene3D" id="2.40.50.140">
    <property type="entry name" value="Nucleic acid-binding proteins"/>
    <property type="match status" value="1"/>
</dbReference>
<dbReference type="EC" id="6.1.1.12" evidence="8"/>
<dbReference type="Pfam" id="PF01336">
    <property type="entry name" value="tRNA_anti-codon"/>
    <property type="match status" value="1"/>
</dbReference>
<dbReference type="GO" id="GO:0016740">
    <property type="term" value="F:transferase activity"/>
    <property type="evidence" value="ECO:0007669"/>
    <property type="project" value="UniProtKB-ARBA"/>
</dbReference>
<feature type="binding site" evidence="8">
    <location>
        <position position="482"/>
    </location>
    <ligand>
        <name>ATP</name>
        <dbReference type="ChEBI" id="CHEBI:30616"/>
    </ligand>
</feature>
<evidence type="ECO:0000256" key="8">
    <source>
        <dbReference type="HAMAP-Rule" id="MF_00044"/>
    </source>
</evidence>
<dbReference type="PANTHER" id="PTHR22594">
    <property type="entry name" value="ASPARTYL/LYSYL-TRNA SYNTHETASE"/>
    <property type="match status" value="1"/>
</dbReference>
<dbReference type="InterPro" id="IPR004365">
    <property type="entry name" value="NA-bd_OB_tRNA"/>
</dbReference>
<dbReference type="Pfam" id="PF00152">
    <property type="entry name" value="tRNA-synt_2"/>
    <property type="match status" value="1"/>
</dbReference>
<evidence type="ECO:0000313" key="10">
    <source>
        <dbReference type="EMBL" id="GGF07169.1"/>
    </source>
</evidence>
<dbReference type="CDD" id="cd04317">
    <property type="entry name" value="EcAspRS_like_N"/>
    <property type="match status" value="1"/>
</dbReference>
<feature type="binding site" evidence="8">
    <location>
        <begin position="534"/>
        <end position="537"/>
    </location>
    <ligand>
        <name>ATP</name>
        <dbReference type="ChEBI" id="CHEBI:30616"/>
    </ligand>
</feature>
<evidence type="ECO:0000256" key="6">
    <source>
        <dbReference type="ARBA" id="ARBA00022917"/>
    </source>
</evidence>
<dbReference type="Gene3D" id="3.30.930.10">
    <property type="entry name" value="Bira Bifunctional Protein, Domain 2"/>
    <property type="match status" value="1"/>
</dbReference>
<keyword evidence="7 8" id="KW-0030">Aminoacyl-tRNA synthetase</keyword>
<dbReference type="GO" id="GO:0003676">
    <property type="term" value="F:nucleic acid binding"/>
    <property type="evidence" value="ECO:0007669"/>
    <property type="project" value="InterPro"/>
</dbReference>
<dbReference type="PANTHER" id="PTHR22594:SF5">
    <property type="entry name" value="ASPARTATE--TRNA LIGASE, MITOCHONDRIAL"/>
    <property type="match status" value="1"/>
</dbReference>
<comment type="subcellular location">
    <subcellularLocation>
        <location evidence="8">Cytoplasm</location>
    </subcellularLocation>
</comment>
<dbReference type="EMBL" id="BMEL01000001">
    <property type="protein sequence ID" value="GGF07169.1"/>
    <property type="molecule type" value="Genomic_DNA"/>
</dbReference>
<dbReference type="PROSITE" id="PS50862">
    <property type="entry name" value="AA_TRNA_LIGASE_II"/>
    <property type="match status" value="1"/>
</dbReference>
<feature type="region of interest" description="Aspartate" evidence="8">
    <location>
        <begin position="198"/>
        <end position="201"/>
    </location>
</feature>
<dbReference type="InterPro" id="IPR002312">
    <property type="entry name" value="Asp/Asn-tRNA-synth_IIb"/>
</dbReference>
<dbReference type="GO" id="GO:0140096">
    <property type="term" value="F:catalytic activity, acting on a protein"/>
    <property type="evidence" value="ECO:0007669"/>
    <property type="project" value="UniProtKB-ARBA"/>
</dbReference>
<dbReference type="InterPro" id="IPR004364">
    <property type="entry name" value="Aa-tRNA-synt_II"/>
</dbReference>
<evidence type="ECO:0000256" key="4">
    <source>
        <dbReference type="ARBA" id="ARBA00022741"/>
    </source>
</evidence>
<comment type="catalytic activity">
    <reaction evidence="8">
        <text>tRNA(Asp) + L-aspartate + ATP = L-aspartyl-tRNA(Asp) + AMP + diphosphate</text>
        <dbReference type="Rhea" id="RHEA:19649"/>
        <dbReference type="Rhea" id="RHEA-COMP:9660"/>
        <dbReference type="Rhea" id="RHEA-COMP:9678"/>
        <dbReference type="ChEBI" id="CHEBI:29991"/>
        <dbReference type="ChEBI" id="CHEBI:30616"/>
        <dbReference type="ChEBI" id="CHEBI:33019"/>
        <dbReference type="ChEBI" id="CHEBI:78442"/>
        <dbReference type="ChEBI" id="CHEBI:78516"/>
        <dbReference type="ChEBI" id="CHEBI:456215"/>
        <dbReference type="EC" id="6.1.1.12"/>
    </reaction>
</comment>
<evidence type="ECO:0000256" key="3">
    <source>
        <dbReference type="ARBA" id="ARBA00022598"/>
    </source>
</evidence>
<evidence type="ECO:0000259" key="9">
    <source>
        <dbReference type="PROSITE" id="PS50862"/>
    </source>
</evidence>
<evidence type="ECO:0000256" key="2">
    <source>
        <dbReference type="ARBA" id="ARBA00022490"/>
    </source>
</evidence>
<reference evidence="10" key="1">
    <citation type="journal article" date="2014" name="Int. J. Syst. Evol. Microbiol.">
        <title>Complete genome sequence of Corynebacterium casei LMG S-19264T (=DSM 44701T), isolated from a smear-ripened cheese.</title>
        <authorList>
            <consortium name="US DOE Joint Genome Institute (JGI-PGF)"/>
            <person name="Walter F."/>
            <person name="Albersmeier A."/>
            <person name="Kalinowski J."/>
            <person name="Ruckert C."/>
        </authorList>
    </citation>
    <scope>NUCLEOTIDE SEQUENCE</scope>
    <source>
        <strain evidence="10">CGMCC 1.12153</strain>
    </source>
</reference>
<dbReference type="GO" id="GO:0006422">
    <property type="term" value="P:aspartyl-tRNA aminoacylation"/>
    <property type="evidence" value="ECO:0007669"/>
    <property type="project" value="UniProtKB-UniRule"/>
</dbReference>
<dbReference type="CDD" id="cd00777">
    <property type="entry name" value="AspRS_core"/>
    <property type="match status" value="1"/>
</dbReference>
<dbReference type="Gene3D" id="3.30.1360.30">
    <property type="entry name" value="GAD-like domain"/>
    <property type="match status" value="1"/>
</dbReference>
<evidence type="ECO:0000313" key="11">
    <source>
        <dbReference type="Proteomes" id="UP000660110"/>
    </source>
</evidence>
<dbReference type="PRINTS" id="PR01042">
    <property type="entry name" value="TRNASYNTHASP"/>
</dbReference>
<dbReference type="InterPro" id="IPR004115">
    <property type="entry name" value="GAD-like_sf"/>
</dbReference>
<feature type="domain" description="Aminoacyl-transfer RNA synthetases class-II family profile" evidence="9">
    <location>
        <begin position="141"/>
        <end position="555"/>
    </location>
</feature>
<protein>
    <recommendedName>
        <fullName evidence="8">Aspartate--tRNA ligase</fullName>
        <ecNumber evidence="8">6.1.1.12</ecNumber>
    </recommendedName>
    <alternativeName>
        <fullName evidence="8">Aspartyl-tRNA synthetase</fullName>
        <shortName evidence="8">AspRS</shortName>
    </alternativeName>
</protein>
<dbReference type="Pfam" id="PF02938">
    <property type="entry name" value="GAD"/>
    <property type="match status" value="1"/>
</dbReference>
<keyword evidence="5 8" id="KW-0067">ATP-binding</keyword>
<dbReference type="HAMAP" id="MF_00044">
    <property type="entry name" value="Asp_tRNA_synth_type1"/>
    <property type="match status" value="1"/>
</dbReference>
<accession>A0A917AZ24</accession>
<dbReference type="NCBIfam" id="TIGR00459">
    <property type="entry name" value="aspS_bact"/>
    <property type="match status" value="1"/>
</dbReference>
<feature type="binding site" evidence="8">
    <location>
        <position position="220"/>
    </location>
    <ligand>
        <name>L-aspartate</name>
        <dbReference type="ChEBI" id="CHEBI:29991"/>
    </ligand>
</feature>
<dbReference type="NCBIfam" id="NF001750">
    <property type="entry name" value="PRK00476.1"/>
    <property type="match status" value="1"/>
</dbReference>
<dbReference type="RefSeq" id="WP_188375601.1">
    <property type="nucleotide sequence ID" value="NZ_BMEL01000001.1"/>
</dbReference>
<dbReference type="SUPFAM" id="SSF55681">
    <property type="entry name" value="Class II aaRS and biotin synthetases"/>
    <property type="match status" value="1"/>
</dbReference>
<dbReference type="InterPro" id="IPR004524">
    <property type="entry name" value="Asp-tRNA-ligase_1"/>
</dbReference>
<proteinExistence type="inferred from homology"/>
<dbReference type="GO" id="GO:0004815">
    <property type="term" value="F:aspartate-tRNA ligase activity"/>
    <property type="evidence" value="ECO:0007669"/>
    <property type="project" value="UniProtKB-UniRule"/>
</dbReference>
<keyword evidence="6 8" id="KW-0648">Protein biosynthesis</keyword>
<feature type="binding site" evidence="8">
    <location>
        <position position="229"/>
    </location>
    <ligand>
        <name>ATP</name>
        <dbReference type="ChEBI" id="CHEBI:30616"/>
    </ligand>
</feature>
<name>A0A917AZ24_HALAA</name>
<keyword evidence="4 8" id="KW-0547">Nucleotide-binding</keyword>
<dbReference type="InterPro" id="IPR006195">
    <property type="entry name" value="aa-tRNA-synth_II"/>
</dbReference>
<organism evidence="10 11">
    <name type="scientific">Halobacillus andaensis</name>
    <dbReference type="NCBI Taxonomy" id="1176239"/>
    <lineage>
        <taxon>Bacteria</taxon>
        <taxon>Bacillati</taxon>
        <taxon>Bacillota</taxon>
        <taxon>Bacilli</taxon>
        <taxon>Bacillales</taxon>
        <taxon>Bacillaceae</taxon>
        <taxon>Halobacillus</taxon>
    </lineage>
</organism>
<dbReference type="GO" id="GO:0005524">
    <property type="term" value="F:ATP binding"/>
    <property type="evidence" value="ECO:0007669"/>
    <property type="project" value="UniProtKB-UniRule"/>
</dbReference>
<gene>
    <name evidence="8 10" type="primary">aspS</name>
    <name evidence="10" type="ORF">GCM10010954_01990</name>
</gene>
<keyword evidence="11" id="KW-1185">Reference proteome</keyword>
<dbReference type="SUPFAM" id="SSF50249">
    <property type="entry name" value="Nucleic acid-binding proteins"/>
    <property type="match status" value="1"/>
</dbReference>
<dbReference type="InterPro" id="IPR045864">
    <property type="entry name" value="aa-tRNA-synth_II/BPL/LPL"/>
</dbReference>
<dbReference type="InterPro" id="IPR047089">
    <property type="entry name" value="Asp-tRNA-ligase_1_N"/>
</dbReference>
<reference evidence="10" key="2">
    <citation type="submission" date="2020-09" db="EMBL/GenBank/DDBJ databases">
        <authorList>
            <person name="Sun Q."/>
            <person name="Zhou Y."/>
        </authorList>
    </citation>
    <scope>NUCLEOTIDE SEQUENCE</scope>
    <source>
        <strain evidence="10">CGMCC 1.12153</strain>
    </source>
</reference>